<evidence type="ECO:0000256" key="3">
    <source>
        <dbReference type="ARBA" id="ARBA00022553"/>
    </source>
</evidence>
<evidence type="ECO:0000256" key="7">
    <source>
        <dbReference type="ARBA" id="ARBA00023163"/>
    </source>
</evidence>
<dbReference type="EMBL" id="JACHXK010000024">
    <property type="protein sequence ID" value="MBB3113982.1"/>
    <property type="molecule type" value="Genomic_DNA"/>
</dbReference>
<dbReference type="Pfam" id="PF00072">
    <property type="entry name" value="Response_reg"/>
    <property type="match status" value="1"/>
</dbReference>
<dbReference type="CDD" id="cd17536">
    <property type="entry name" value="REC_YesN-like"/>
    <property type="match status" value="1"/>
</dbReference>
<keyword evidence="3 8" id="KW-0597">Phosphoprotein</keyword>
<proteinExistence type="predicted"/>
<dbReference type="RefSeq" id="WP_183604044.1">
    <property type="nucleotide sequence ID" value="NZ_JACHXK010000024.1"/>
</dbReference>
<keyword evidence="4" id="KW-0902">Two-component regulatory system</keyword>
<dbReference type="Proteomes" id="UP000570361">
    <property type="component" value="Unassembled WGS sequence"/>
</dbReference>
<dbReference type="InterPro" id="IPR051552">
    <property type="entry name" value="HptR"/>
</dbReference>
<evidence type="ECO:0000256" key="1">
    <source>
        <dbReference type="ARBA" id="ARBA00004496"/>
    </source>
</evidence>
<keyword evidence="7" id="KW-0804">Transcription</keyword>
<reference evidence="11 12" key="1">
    <citation type="submission" date="2020-08" db="EMBL/GenBank/DDBJ databases">
        <title>Genomic Encyclopedia of Type Strains, Phase III (KMG-III): the genomes of soil and plant-associated and newly described type strains.</title>
        <authorList>
            <person name="Whitman W."/>
        </authorList>
    </citation>
    <scope>NUCLEOTIDE SEQUENCE [LARGE SCALE GENOMIC DNA]</scope>
    <source>
        <strain evidence="11 12">CECT 5862</strain>
    </source>
</reference>
<dbReference type="InterPro" id="IPR001789">
    <property type="entry name" value="Sig_transdc_resp-reg_receiver"/>
</dbReference>
<dbReference type="InterPro" id="IPR018062">
    <property type="entry name" value="HTH_AraC-typ_CS"/>
</dbReference>
<dbReference type="InterPro" id="IPR020449">
    <property type="entry name" value="Tscrpt_reg_AraC-type_HTH"/>
</dbReference>
<dbReference type="InterPro" id="IPR011006">
    <property type="entry name" value="CheY-like_superfamily"/>
</dbReference>
<dbReference type="GO" id="GO:0005737">
    <property type="term" value="C:cytoplasm"/>
    <property type="evidence" value="ECO:0007669"/>
    <property type="project" value="UniProtKB-SubCell"/>
</dbReference>
<dbReference type="PROSITE" id="PS50110">
    <property type="entry name" value="RESPONSE_REGULATORY"/>
    <property type="match status" value="1"/>
</dbReference>
<dbReference type="Gene3D" id="1.10.10.60">
    <property type="entry name" value="Homeodomain-like"/>
    <property type="match status" value="2"/>
</dbReference>
<evidence type="ECO:0000259" key="10">
    <source>
        <dbReference type="PROSITE" id="PS50110"/>
    </source>
</evidence>
<gene>
    <name evidence="11" type="ORF">FHS18_006098</name>
</gene>
<name>A0A7W5FR72_9BACL</name>
<evidence type="ECO:0000256" key="4">
    <source>
        <dbReference type="ARBA" id="ARBA00023012"/>
    </source>
</evidence>
<evidence type="ECO:0000313" key="12">
    <source>
        <dbReference type="Proteomes" id="UP000570361"/>
    </source>
</evidence>
<dbReference type="SMART" id="SM00342">
    <property type="entry name" value="HTH_ARAC"/>
    <property type="match status" value="1"/>
</dbReference>
<dbReference type="SUPFAM" id="SSF46689">
    <property type="entry name" value="Homeodomain-like"/>
    <property type="match status" value="1"/>
</dbReference>
<dbReference type="SMART" id="SM00448">
    <property type="entry name" value="REC"/>
    <property type="match status" value="1"/>
</dbReference>
<dbReference type="PROSITE" id="PS00041">
    <property type="entry name" value="HTH_ARAC_FAMILY_1"/>
    <property type="match status" value="1"/>
</dbReference>
<dbReference type="GO" id="GO:0003700">
    <property type="term" value="F:DNA-binding transcription factor activity"/>
    <property type="evidence" value="ECO:0007669"/>
    <property type="project" value="InterPro"/>
</dbReference>
<evidence type="ECO:0000313" key="11">
    <source>
        <dbReference type="EMBL" id="MBB3113982.1"/>
    </source>
</evidence>
<feature type="domain" description="Response regulatory" evidence="10">
    <location>
        <begin position="3"/>
        <end position="120"/>
    </location>
</feature>
<keyword evidence="12" id="KW-1185">Reference proteome</keyword>
<dbReference type="Gene3D" id="3.40.50.2300">
    <property type="match status" value="1"/>
</dbReference>
<keyword evidence="5" id="KW-0805">Transcription regulation</keyword>
<organism evidence="11 12">
    <name type="scientific">Paenibacillus phyllosphaerae</name>
    <dbReference type="NCBI Taxonomy" id="274593"/>
    <lineage>
        <taxon>Bacteria</taxon>
        <taxon>Bacillati</taxon>
        <taxon>Bacillota</taxon>
        <taxon>Bacilli</taxon>
        <taxon>Bacillales</taxon>
        <taxon>Paenibacillaceae</taxon>
        <taxon>Paenibacillus</taxon>
    </lineage>
</organism>
<dbReference type="InterPro" id="IPR018060">
    <property type="entry name" value="HTH_AraC"/>
</dbReference>
<evidence type="ECO:0000256" key="6">
    <source>
        <dbReference type="ARBA" id="ARBA00023125"/>
    </source>
</evidence>
<evidence type="ECO:0000256" key="5">
    <source>
        <dbReference type="ARBA" id="ARBA00023015"/>
    </source>
</evidence>
<evidence type="ECO:0000256" key="2">
    <source>
        <dbReference type="ARBA" id="ARBA00022490"/>
    </source>
</evidence>
<keyword evidence="6" id="KW-0238">DNA-binding</keyword>
<dbReference type="InterPro" id="IPR009057">
    <property type="entry name" value="Homeodomain-like_sf"/>
</dbReference>
<dbReference type="AlphaFoldDB" id="A0A7W5FR72"/>
<dbReference type="Pfam" id="PF12833">
    <property type="entry name" value="HTH_18"/>
    <property type="match status" value="1"/>
</dbReference>
<dbReference type="GO" id="GO:0043565">
    <property type="term" value="F:sequence-specific DNA binding"/>
    <property type="evidence" value="ECO:0007669"/>
    <property type="project" value="InterPro"/>
</dbReference>
<evidence type="ECO:0000259" key="9">
    <source>
        <dbReference type="PROSITE" id="PS01124"/>
    </source>
</evidence>
<dbReference type="GO" id="GO:0000160">
    <property type="term" value="P:phosphorelay signal transduction system"/>
    <property type="evidence" value="ECO:0007669"/>
    <property type="project" value="UniProtKB-KW"/>
</dbReference>
<dbReference type="PANTHER" id="PTHR42713:SF3">
    <property type="entry name" value="TRANSCRIPTIONAL REGULATORY PROTEIN HPTR"/>
    <property type="match status" value="1"/>
</dbReference>
<dbReference type="PROSITE" id="PS01124">
    <property type="entry name" value="HTH_ARAC_FAMILY_2"/>
    <property type="match status" value="1"/>
</dbReference>
<comment type="caution">
    <text evidence="11">The sequence shown here is derived from an EMBL/GenBank/DDBJ whole genome shotgun (WGS) entry which is preliminary data.</text>
</comment>
<dbReference type="SUPFAM" id="SSF52172">
    <property type="entry name" value="CheY-like"/>
    <property type="match status" value="1"/>
</dbReference>
<dbReference type="PRINTS" id="PR00032">
    <property type="entry name" value="HTHARAC"/>
</dbReference>
<accession>A0A7W5FR72</accession>
<comment type="subcellular location">
    <subcellularLocation>
        <location evidence="1">Cytoplasm</location>
    </subcellularLocation>
</comment>
<dbReference type="PANTHER" id="PTHR42713">
    <property type="entry name" value="HISTIDINE KINASE-RELATED"/>
    <property type="match status" value="1"/>
</dbReference>
<keyword evidence="2" id="KW-0963">Cytoplasm</keyword>
<feature type="domain" description="HTH araC/xylS-type" evidence="9">
    <location>
        <begin position="438"/>
        <end position="536"/>
    </location>
</feature>
<feature type="modified residue" description="4-aspartylphosphate" evidence="8">
    <location>
        <position position="55"/>
    </location>
</feature>
<protein>
    <submittedName>
        <fullName evidence="11">Two-component system response regulator YesN</fullName>
    </submittedName>
</protein>
<sequence length="540" mass="60751">MVTVLIIDDEEPVREAIRILGNWQELGVTNILEAADGKQALRMLEQYKPDLVMVDMKMPEMNGVEFLRVVEEEYPDLMTIVISGYNDFEFTHQAIRSKVVDYLLKPVNRKELNQALRKAVDVLEAKRKSKSELINRNIALNMSLPKLKEKIYLTIFDRSFKKQSNEAFLPLVNGDKSTGHYLTAVLRVMNFNAVCARRFSKESTLLQFAVANVLSDVSGERLQAFSFADPKRAREMLVVYSTTDGYAEDLAFSAAILVKKAVSTLADLFGMQTVSGIGAPRSELMELADSYEEAMAALNRHNLLESGTAAAAAGKEMRSTALGSRIAMIGGALEAGNVQQAKGVLADYLSHMKQSDYVSLAEADLRLRELQMLLSDLAVERGTAADQLPAAGASGGESGQGPDFADFPQFEAAMHRILEQYSELIRQGAAGNRPFHISDIRDYIDRYYFEDIKITMFTEKYYLSREYLMKLFKQQYGVGIHEYMQKVRMDKAKELLLDPNLKIQEISEMLGYKDKNYFSKAFRNYYGLSPSEFRTNPASV</sequence>
<evidence type="ECO:0000256" key="8">
    <source>
        <dbReference type="PROSITE-ProRule" id="PRU00169"/>
    </source>
</evidence>